<dbReference type="EMBL" id="JANRMI010000002">
    <property type="protein sequence ID" value="MDG0816557.1"/>
    <property type="molecule type" value="Genomic_DNA"/>
</dbReference>
<keyword evidence="3 4" id="KW-0732">Signal</keyword>
<feature type="domain" description="Periplasmic binding protein" evidence="5">
    <location>
        <begin position="31"/>
        <end position="292"/>
    </location>
</feature>
<dbReference type="InterPro" id="IPR025997">
    <property type="entry name" value="SBP_2_dom"/>
</dbReference>
<accession>A0ABT6DJ84</accession>
<sequence>MIRSLIISILFLSSAAEAKTWKVAVLYWSMRIEGQVLMRKGLEEEAHKFNSTSSINNGDQVELIPFVAGEGREGIIKQIEQFTQANKKNPDAIIIQPTDNAALAEGLQAANRLKIPVVAYDQYIVGGNLAAFVTSNNYGGGVDGANYIDSIFPKKKSLRIVVFEYPQVSSTTERVDGFFDGLRAKQRPFVVLERYQAVEPVSGKNAALKFLKDYPKKGSVDVVFTVNDGGGLSVVKEILAKKRNEIKHATFDGDPLSVENIREGKLTVIDSAQYCAELGRRAFREMIKVVKGGSAGIKVRVPTFPVTPESIKNYTGWMGVPVDEPKAIVRSEKSKNTGNLIFRVGATPLCPYVCEKSPGVWTGYLFEILGEIAKKQGLDLRLESIPNSRLVTALQTHKVDYIIAPQYLVRYISDIKIVGPELGVNFTGAILPKESQIGLIDTVSLKKLKVVYSDFGYQGDRTALGTILERANRLTGVDVADRMKKMMMDGRAEIALGDFNVIRNSFDSNKETKLKLVPTSLTGFSFFVMAGSPKSPQVDFLGNRLSEWFEASRTNGHLSEVLNKYNLSDWQILDRN</sequence>
<dbReference type="Pfam" id="PF13407">
    <property type="entry name" value="Peripla_BP_4"/>
    <property type="match status" value="1"/>
</dbReference>
<evidence type="ECO:0000259" key="5">
    <source>
        <dbReference type="Pfam" id="PF13407"/>
    </source>
</evidence>
<dbReference type="SUPFAM" id="SSF53850">
    <property type="entry name" value="Periplasmic binding protein-like II"/>
    <property type="match status" value="1"/>
</dbReference>
<evidence type="ECO:0000256" key="2">
    <source>
        <dbReference type="ARBA" id="ARBA00007639"/>
    </source>
</evidence>
<keyword evidence="7" id="KW-1185">Reference proteome</keyword>
<dbReference type="Gene3D" id="3.40.50.2300">
    <property type="match status" value="2"/>
</dbReference>
<organism evidence="6 7">
    <name type="scientific">Bdellovibrio svalbardensis</name>
    <dbReference type="NCBI Taxonomy" id="2972972"/>
    <lineage>
        <taxon>Bacteria</taxon>
        <taxon>Pseudomonadati</taxon>
        <taxon>Bdellovibrionota</taxon>
        <taxon>Bdellovibrionia</taxon>
        <taxon>Bdellovibrionales</taxon>
        <taxon>Pseudobdellovibrionaceae</taxon>
        <taxon>Bdellovibrio</taxon>
    </lineage>
</organism>
<evidence type="ECO:0000313" key="7">
    <source>
        <dbReference type="Proteomes" id="UP001152321"/>
    </source>
</evidence>
<feature type="chain" id="PRO_5046626593" evidence="4">
    <location>
        <begin position="19"/>
        <end position="576"/>
    </location>
</feature>
<dbReference type="CDD" id="cd01536">
    <property type="entry name" value="PBP1_ABC_sugar_binding-like"/>
    <property type="match status" value="1"/>
</dbReference>
<gene>
    <name evidence="6" type="ORF">NWE73_09290</name>
</gene>
<dbReference type="SUPFAM" id="SSF53822">
    <property type="entry name" value="Periplasmic binding protein-like I"/>
    <property type="match status" value="1"/>
</dbReference>
<dbReference type="Proteomes" id="UP001152321">
    <property type="component" value="Unassembled WGS sequence"/>
</dbReference>
<proteinExistence type="inferred from homology"/>
<dbReference type="Gene3D" id="3.40.190.10">
    <property type="entry name" value="Periplasmic binding protein-like II"/>
    <property type="match status" value="2"/>
</dbReference>
<evidence type="ECO:0000256" key="1">
    <source>
        <dbReference type="ARBA" id="ARBA00004196"/>
    </source>
</evidence>
<evidence type="ECO:0000256" key="3">
    <source>
        <dbReference type="ARBA" id="ARBA00022729"/>
    </source>
</evidence>
<evidence type="ECO:0000313" key="6">
    <source>
        <dbReference type="EMBL" id="MDG0816557.1"/>
    </source>
</evidence>
<dbReference type="PANTHER" id="PTHR46847">
    <property type="entry name" value="D-ALLOSE-BINDING PERIPLASMIC PROTEIN-RELATED"/>
    <property type="match status" value="1"/>
</dbReference>
<comment type="similarity">
    <text evidence="2">Belongs to the bacterial solute-binding protein 2 family.</text>
</comment>
<dbReference type="RefSeq" id="WP_277578035.1">
    <property type="nucleotide sequence ID" value="NZ_JANRMI010000002.1"/>
</dbReference>
<feature type="signal peptide" evidence="4">
    <location>
        <begin position="1"/>
        <end position="18"/>
    </location>
</feature>
<comment type="caution">
    <text evidence="6">The sequence shown here is derived from an EMBL/GenBank/DDBJ whole genome shotgun (WGS) entry which is preliminary data.</text>
</comment>
<evidence type="ECO:0000256" key="4">
    <source>
        <dbReference type="SAM" id="SignalP"/>
    </source>
</evidence>
<dbReference type="PANTHER" id="PTHR46847:SF1">
    <property type="entry name" value="D-ALLOSE-BINDING PERIPLASMIC PROTEIN-RELATED"/>
    <property type="match status" value="1"/>
</dbReference>
<reference evidence="6" key="1">
    <citation type="submission" date="2022-08" db="EMBL/GenBank/DDBJ databases">
        <title>Novel Bdellovibrio Species Isolated from Svalbard: Designation Bdellovibrio svalbardensis.</title>
        <authorList>
            <person name="Mitchell R.J."/>
            <person name="Choi S.Y."/>
        </authorList>
    </citation>
    <scope>NUCLEOTIDE SEQUENCE</scope>
    <source>
        <strain evidence="6">PAP01</strain>
    </source>
</reference>
<protein>
    <submittedName>
        <fullName evidence="6">Substrate-binding domain-containing protein</fullName>
    </submittedName>
</protein>
<name>A0ABT6DJ84_9BACT</name>
<comment type="subcellular location">
    <subcellularLocation>
        <location evidence="1">Cell envelope</location>
    </subcellularLocation>
</comment>
<dbReference type="InterPro" id="IPR028082">
    <property type="entry name" value="Peripla_BP_I"/>
</dbReference>